<dbReference type="InterPro" id="IPR008258">
    <property type="entry name" value="Transglycosylase_SLT_dom_1"/>
</dbReference>
<dbReference type="RefSeq" id="WP_121923446.1">
    <property type="nucleotide sequence ID" value="NZ_REFO01000013.1"/>
</dbReference>
<organism evidence="3 4">
    <name type="scientific">Hydrogenothermus marinus</name>
    <dbReference type="NCBI Taxonomy" id="133270"/>
    <lineage>
        <taxon>Bacteria</taxon>
        <taxon>Pseudomonadati</taxon>
        <taxon>Aquificota</taxon>
        <taxon>Aquificia</taxon>
        <taxon>Aquificales</taxon>
        <taxon>Hydrogenothermaceae</taxon>
        <taxon>Hydrogenothermus</taxon>
    </lineage>
</organism>
<dbReference type="Gene3D" id="1.10.530.10">
    <property type="match status" value="1"/>
</dbReference>
<feature type="chain" id="PRO_5017981538" evidence="1">
    <location>
        <begin position="19"/>
        <end position="147"/>
    </location>
</feature>
<dbReference type="Proteomes" id="UP000280842">
    <property type="component" value="Unassembled WGS sequence"/>
</dbReference>
<dbReference type="OrthoDB" id="9808681at2"/>
<dbReference type="CDD" id="cd13400">
    <property type="entry name" value="LT_IagB-like"/>
    <property type="match status" value="1"/>
</dbReference>
<proteinExistence type="predicted"/>
<dbReference type="SUPFAM" id="SSF53955">
    <property type="entry name" value="Lysozyme-like"/>
    <property type="match status" value="1"/>
</dbReference>
<evidence type="ECO:0000313" key="4">
    <source>
        <dbReference type="Proteomes" id="UP000280842"/>
    </source>
</evidence>
<evidence type="ECO:0000313" key="3">
    <source>
        <dbReference type="EMBL" id="RMA93275.1"/>
    </source>
</evidence>
<protein>
    <submittedName>
        <fullName evidence="3">Transglycosylase-like protein with SLT domain</fullName>
    </submittedName>
</protein>
<dbReference type="EMBL" id="REFO01000013">
    <property type="protein sequence ID" value="RMA93275.1"/>
    <property type="molecule type" value="Genomic_DNA"/>
</dbReference>
<accession>A0A3M0BF95</accession>
<gene>
    <name evidence="3" type="ORF">CLV39_1336</name>
</gene>
<dbReference type="Pfam" id="PF01464">
    <property type="entry name" value="SLT"/>
    <property type="match status" value="1"/>
</dbReference>
<keyword evidence="1" id="KW-0732">Signal</keyword>
<keyword evidence="4" id="KW-1185">Reference proteome</keyword>
<comment type="caution">
    <text evidence="3">The sequence shown here is derived from an EMBL/GenBank/DDBJ whole genome shotgun (WGS) entry which is preliminary data.</text>
</comment>
<sequence length="147" mass="17226">MLRLIFLSLLLIFVSSFAENKNYCFEEAGERYGINPYLLYVIAKVESNLNPKAIHKNKDGSYDIGLMQINSNWLPVLERFSIKKDDLFNPCQNVFVGAWVLRQCVDKFGITWKSIDCYNKGRKAKSESKYIWKIYTEYNKLFAEGRK</sequence>
<evidence type="ECO:0000259" key="2">
    <source>
        <dbReference type="Pfam" id="PF01464"/>
    </source>
</evidence>
<dbReference type="InterPro" id="IPR023346">
    <property type="entry name" value="Lysozyme-like_dom_sf"/>
</dbReference>
<reference evidence="3 4" key="1">
    <citation type="submission" date="2018-10" db="EMBL/GenBank/DDBJ databases">
        <title>Genomic Encyclopedia of Archaeal and Bacterial Type Strains, Phase II (KMG-II): from individual species to whole genera.</title>
        <authorList>
            <person name="Goeker M."/>
        </authorList>
    </citation>
    <scope>NUCLEOTIDE SEQUENCE [LARGE SCALE GENOMIC DNA]</scope>
    <source>
        <strain evidence="3 4">VM1</strain>
    </source>
</reference>
<dbReference type="AlphaFoldDB" id="A0A3M0BF95"/>
<feature type="domain" description="Transglycosylase SLT" evidence="2">
    <location>
        <begin position="24"/>
        <end position="127"/>
    </location>
</feature>
<feature type="signal peptide" evidence="1">
    <location>
        <begin position="1"/>
        <end position="18"/>
    </location>
</feature>
<evidence type="ECO:0000256" key="1">
    <source>
        <dbReference type="SAM" id="SignalP"/>
    </source>
</evidence>
<name>A0A3M0BF95_9AQUI</name>